<dbReference type="InterPro" id="IPR029047">
    <property type="entry name" value="HSP70_peptide-bd_sf"/>
</dbReference>
<dbReference type="InterPro" id="IPR043129">
    <property type="entry name" value="ATPase_NBD"/>
</dbReference>
<comment type="similarity">
    <text evidence="3">Belongs to the heat shock protein 70 (TC 1.A.33) family. HSP110/SSE subfamily.</text>
</comment>
<evidence type="ECO:0000313" key="7">
    <source>
        <dbReference type="Proteomes" id="UP000006727"/>
    </source>
</evidence>
<dbReference type="FunFam" id="3.30.420.40:FF:000171">
    <property type="entry name" value="Heat shock 70 kDa protein 4"/>
    <property type="match status" value="2"/>
</dbReference>
<dbReference type="FunFam" id="1.20.1270.10:FF:000002">
    <property type="entry name" value="Heat shock 70 kDa protein 4"/>
    <property type="match status" value="1"/>
</dbReference>
<evidence type="ECO:0000313" key="5">
    <source>
        <dbReference type="EMBL" id="PNR27927.1"/>
    </source>
</evidence>
<accession>A0A2K1IF74</accession>
<dbReference type="Gramene" id="Pp3c24_1760V3.2">
    <property type="protein sequence ID" value="PAC:32910651.CDS.1"/>
    <property type="gene ID" value="Pp3c24_1760"/>
</dbReference>
<feature type="region of interest" description="Disordered" evidence="4">
    <location>
        <begin position="760"/>
        <end position="821"/>
    </location>
</feature>
<dbReference type="GO" id="GO:0005829">
    <property type="term" value="C:cytosol"/>
    <property type="evidence" value="ECO:0000318"/>
    <property type="project" value="GO_Central"/>
</dbReference>
<dbReference type="OrthoDB" id="434160at2759"/>
<evidence type="ECO:0000256" key="2">
    <source>
        <dbReference type="ARBA" id="ARBA00022840"/>
    </source>
</evidence>
<reference evidence="5 7" key="2">
    <citation type="journal article" date="2018" name="Plant J.">
        <title>The Physcomitrella patens chromosome-scale assembly reveals moss genome structure and evolution.</title>
        <authorList>
            <person name="Lang D."/>
            <person name="Ullrich K.K."/>
            <person name="Murat F."/>
            <person name="Fuchs J."/>
            <person name="Jenkins J."/>
            <person name="Haas F.B."/>
            <person name="Piednoel M."/>
            <person name="Gundlach H."/>
            <person name="Van Bel M."/>
            <person name="Meyberg R."/>
            <person name="Vives C."/>
            <person name="Morata J."/>
            <person name="Symeonidi A."/>
            <person name="Hiss M."/>
            <person name="Muchero W."/>
            <person name="Kamisugi Y."/>
            <person name="Saleh O."/>
            <person name="Blanc G."/>
            <person name="Decker E.L."/>
            <person name="van Gessel N."/>
            <person name="Grimwood J."/>
            <person name="Hayes R.D."/>
            <person name="Graham S.W."/>
            <person name="Gunter L.E."/>
            <person name="McDaniel S.F."/>
            <person name="Hoernstein S.N.W."/>
            <person name="Larsson A."/>
            <person name="Li F.W."/>
            <person name="Perroud P.F."/>
            <person name="Phillips J."/>
            <person name="Ranjan P."/>
            <person name="Rokshar D.S."/>
            <person name="Rothfels C.J."/>
            <person name="Schneider L."/>
            <person name="Shu S."/>
            <person name="Stevenson D.W."/>
            <person name="Thummler F."/>
            <person name="Tillich M."/>
            <person name="Villarreal Aguilar J.C."/>
            <person name="Widiez T."/>
            <person name="Wong G.K."/>
            <person name="Wymore A."/>
            <person name="Zhang Y."/>
            <person name="Zimmer A.D."/>
            <person name="Quatrano R.S."/>
            <person name="Mayer K.F.X."/>
            <person name="Goodstein D."/>
            <person name="Casacuberta J.M."/>
            <person name="Vandepoele K."/>
            <person name="Reski R."/>
            <person name="Cuming A.C."/>
            <person name="Tuskan G.A."/>
            <person name="Maumus F."/>
            <person name="Salse J."/>
            <person name="Schmutz J."/>
            <person name="Rensing S.A."/>
        </authorList>
    </citation>
    <scope>NUCLEOTIDE SEQUENCE [LARGE SCALE GENOMIC DNA]</scope>
    <source>
        <strain evidence="6 7">cv. Gransden 2004</strain>
    </source>
</reference>
<dbReference type="Proteomes" id="UP000006727">
    <property type="component" value="Chromosome 24"/>
</dbReference>
<reference evidence="5 7" key="1">
    <citation type="journal article" date="2008" name="Science">
        <title>The Physcomitrella genome reveals evolutionary insights into the conquest of land by plants.</title>
        <authorList>
            <person name="Rensing S."/>
            <person name="Lang D."/>
            <person name="Zimmer A."/>
            <person name="Terry A."/>
            <person name="Salamov A."/>
            <person name="Shapiro H."/>
            <person name="Nishiyama T."/>
            <person name="Perroud P.-F."/>
            <person name="Lindquist E."/>
            <person name="Kamisugi Y."/>
            <person name="Tanahashi T."/>
            <person name="Sakakibara K."/>
            <person name="Fujita T."/>
            <person name="Oishi K."/>
            <person name="Shin-I T."/>
            <person name="Kuroki Y."/>
            <person name="Toyoda A."/>
            <person name="Suzuki Y."/>
            <person name="Hashimoto A."/>
            <person name="Yamaguchi K."/>
            <person name="Sugano A."/>
            <person name="Kohara Y."/>
            <person name="Fujiyama A."/>
            <person name="Anterola A."/>
            <person name="Aoki S."/>
            <person name="Ashton N."/>
            <person name="Barbazuk W.B."/>
            <person name="Barker E."/>
            <person name="Bennetzen J."/>
            <person name="Bezanilla M."/>
            <person name="Blankenship R."/>
            <person name="Cho S.H."/>
            <person name="Dutcher S."/>
            <person name="Estelle M."/>
            <person name="Fawcett J.A."/>
            <person name="Gundlach H."/>
            <person name="Hanada K."/>
            <person name="Heyl A."/>
            <person name="Hicks K.A."/>
            <person name="Hugh J."/>
            <person name="Lohr M."/>
            <person name="Mayer K."/>
            <person name="Melkozernov A."/>
            <person name="Murata T."/>
            <person name="Nelson D."/>
            <person name="Pils B."/>
            <person name="Prigge M."/>
            <person name="Reiss B."/>
            <person name="Renner T."/>
            <person name="Rombauts S."/>
            <person name="Rushton P."/>
            <person name="Sanderfoot A."/>
            <person name="Schween G."/>
            <person name="Shiu S.-H."/>
            <person name="Stueber K."/>
            <person name="Theodoulou F.L."/>
            <person name="Tu H."/>
            <person name="Van de Peer Y."/>
            <person name="Verrier P.J."/>
            <person name="Waters E."/>
            <person name="Wood A."/>
            <person name="Yang L."/>
            <person name="Cove D."/>
            <person name="Cuming A."/>
            <person name="Hasebe M."/>
            <person name="Lucas S."/>
            <person name="Mishler D.B."/>
            <person name="Reski R."/>
            <person name="Grigoriev I."/>
            <person name="Quatrano R.S."/>
            <person name="Boore J.L."/>
        </authorList>
    </citation>
    <scope>NUCLEOTIDE SEQUENCE [LARGE SCALE GENOMIC DNA]</scope>
    <source>
        <strain evidence="6 7">cv. Gransden 2004</strain>
    </source>
</reference>
<dbReference type="EMBL" id="ABEU02000024">
    <property type="protein sequence ID" value="PNR27927.1"/>
    <property type="molecule type" value="Genomic_DNA"/>
</dbReference>
<dbReference type="RefSeq" id="XP_024363871.1">
    <property type="nucleotide sequence ID" value="XM_024508103.2"/>
</dbReference>
<dbReference type="Gene3D" id="1.20.1270.10">
    <property type="match status" value="2"/>
</dbReference>
<evidence type="ECO:0000256" key="3">
    <source>
        <dbReference type="ARBA" id="ARBA00061090"/>
    </source>
</evidence>
<dbReference type="Gene3D" id="3.30.420.40">
    <property type="match status" value="2"/>
</dbReference>
<dbReference type="PaxDb" id="3218-PP1S18_287V6.1"/>
<dbReference type="Gene3D" id="3.90.640.10">
    <property type="entry name" value="Actin, Chain A, domain 4"/>
    <property type="match status" value="1"/>
</dbReference>
<dbReference type="InterPro" id="IPR013126">
    <property type="entry name" value="Hsp_70_fam"/>
</dbReference>
<dbReference type="Gene3D" id="2.60.34.10">
    <property type="entry name" value="Substrate Binding Domain Of DNAk, Chain A, domain 1"/>
    <property type="match status" value="1"/>
</dbReference>
<dbReference type="GO" id="GO:0000774">
    <property type="term" value="F:adenyl-nucleotide exchange factor activity"/>
    <property type="evidence" value="ECO:0000318"/>
    <property type="project" value="GO_Central"/>
</dbReference>
<evidence type="ECO:0000313" key="6">
    <source>
        <dbReference type="EnsemblPlants" id="PAC:32910650.CDS.1"/>
    </source>
</evidence>
<dbReference type="GO" id="GO:0140662">
    <property type="term" value="F:ATP-dependent protein folding chaperone"/>
    <property type="evidence" value="ECO:0007669"/>
    <property type="project" value="InterPro"/>
</dbReference>
<dbReference type="GO" id="GO:0006457">
    <property type="term" value="P:protein folding"/>
    <property type="evidence" value="ECO:0000318"/>
    <property type="project" value="GO_Central"/>
</dbReference>
<gene>
    <name evidence="6" type="primary">LOC112276629</name>
    <name evidence="5" type="ORF">PHYPA_028519</name>
</gene>
<organism evidence="5">
    <name type="scientific">Physcomitrium patens</name>
    <name type="common">Spreading-leaved earth moss</name>
    <name type="synonym">Physcomitrella patens</name>
    <dbReference type="NCBI Taxonomy" id="3218"/>
    <lineage>
        <taxon>Eukaryota</taxon>
        <taxon>Viridiplantae</taxon>
        <taxon>Streptophyta</taxon>
        <taxon>Embryophyta</taxon>
        <taxon>Bryophyta</taxon>
        <taxon>Bryophytina</taxon>
        <taxon>Bryopsida</taxon>
        <taxon>Funariidae</taxon>
        <taxon>Funariales</taxon>
        <taxon>Funariaceae</taxon>
        <taxon>Physcomitrium</taxon>
    </lineage>
</organism>
<keyword evidence="1" id="KW-0547">Nucleotide-binding</keyword>
<name>A0A2K1IF74_PHYPA</name>
<dbReference type="Gramene" id="Pp3c24_1760V3.1">
    <property type="protein sequence ID" value="PAC:32910650.CDS.1"/>
    <property type="gene ID" value="Pp3c24_1760"/>
</dbReference>
<dbReference type="SUPFAM" id="SSF100934">
    <property type="entry name" value="Heat shock protein 70kD (HSP70), C-terminal subdomain"/>
    <property type="match status" value="2"/>
</dbReference>
<dbReference type="EnsemblPlants" id="Pp3c24_1760V3.2">
    <property type="protein sequence ID" value="PAC:32910651.CDS.1"/>
    <property type="gene ID" value="Pp3c24_1760"/>
</dbReference>
<dbReference type="CDD" id="cd24095">
    <property type="entry name" value="ASKHA_NBD_HSP70_AtHsp70-14-like"/>
    <property type="match status" value="1"/>
</dbReference>
<dbReference type="FunFam" id="3.90.640.10:FF:000004">
    <property type="entry name" value="Heat shock 70 kDa protein 4"/>
    <property type="match status" value="1"/>
</dbReference>
<feature type="compositionally biased region" description="Basic and acidic residues" evidence="4">
    <location>
        <begin position="511"/>
        <end position="534"/>
    </location>
</feature>
<feature type="compositionally biased region" description="Basic and acidic residues" evidence="4">
    <location>
        <begin position="547"/>
        <end position="563"/>
    </location>
</feature>
<protein>
    <recommendedName>
        <fullName evidence="8">Heat shock 70 kDa protein 14</fullName>
    </recommendedName>
</protein>
<dbReference type="InterPro" id="IPR029048">
    <property type="entry name" value="HSP70_C_sf"/>
</dbReference>
<keyword evidence="7" id="KW-1185">Reference proteome</keyword>
<dbReference type="Gene3D" id="3.30.30.30">
    <property type="match status" value="1"/>
</dbReference>
<dbReference type="GeneID" id="112276629"/>
<evidence type="ECO:0000256" key="1">
    <source>
        <dbReference type="ARBA" id="ARBA00022741"/>
    </source>
</evidence>
<sequence length="821" mass="90743">MSVVGLDVGNENCIVGVARQRGIDVVLNDESKRETPGMVSFAEKQRFLGVAGAASAMMNPRNTISQIKRMIGRPFSDPEMQEDLRLFPFSVTEGPDGFPLINVQYLGEPRQFTPTQVLGMLLSNLKSIAEKNLGTSVVDCVIGVPVYFTELQRRAYLDAAQVAGLHPLRLMHETTATALAYGIYKTDLSDTDPINVAFVDIGHASMQVCIAAFKKGQLKILGHSFERSLGGRDFDEVLFNHFATKFKEEYRIDVPSSARASLRLRSGCEKAKKILSANPIAPLNIECLMDEKDVKGVIKRDEFEELAKPILEKVRGPCERALASSKLSIDKIYAVEVVGSGSRVPAILKILSSVFGKEPSRTMNASECIARGCTLQCAMLSPTFRVRDFEVQDSFPFAIGLSWKGAAPETDGEEEVSSNNIVFVKGNPVPSTKLLTFYRSSTFSIDAFYAETSELPPNMSLRIATFTIGPFTPTVAEKAKIKVKIRLNLHGVVSLEAATMIEEEEVEVPVTKKDISKDDSGEKASAPTDDKPEDAAGVDSSSTEGPVKMETEAPKAEVKKKTKRTDVPVHEVIYGGLPQPELTKAVEKEYEMALQDRVMEETKESKNAVEAYVYSMRNKLYEKLQSYVTEFEREEMSARLQETEDWLYEDGEDEIKSVYTAKLAELKKLGDPLETRQREEELRGPAYRDLIYCIASFRDAAQSKDPKFDHIDAADKEKVISECNKAEEWFKDKKQQQDALPKCANPVLLTSEVKKKTEVLDRFCKPVMTKPRPAPPKPAPTAEPKSAPAEQAPTGGDASAPEPMDTDAPASAPEPETMQTE</sequence>
<dbReference type="STRING" id="3218.A0A2K1IF74"/>
<proteinExistence type="inferred from homology"/>
<dbReference type="GO" id="GO:0005524">
    <property type="term" value="F:ATP binding"/>
    <property type="evidence" value="ECO:0007669"/>
    <property type="project" value="UniProtKB-KW"/>
</dbReference>
<dbReference type="EnsemblPlants" id="Pp3c24_1760V3.1">
    <property type="protein sequence ID" value="PAC:32910650.CDS.1"/>
    <property type="gene ID" value="Pp3c24_1760"/>
</dbReference>
<evidence type="ECO:0000256" key="4">
    <source>
        <dbReference type="SAM" id="MobiDB-lite"/>
    </source>
</evidence>
<reference evidence="6" key="3">
    <citation type="submission" date="2020-12" db="UniProtKB">
        <authorList>
            <consortium name="EnsemblPlants"/>
        </authorList>
    </citation>
    <scope>IDENTIFICATION</scope>
</reference>
<evidence type="ECO:0008006" key="8">
    <source>
        <dbReference type="Google" id="ProtNLM"/>
    </source>
</evidence>
<feature type="region of interest" description="Disordered" evidence="4">
    <location>
        <begin position="511"/>
        <end position="563"/>
    </location>
</feature>
<dbReference type="PANTHER" id="PTHR45639">
    <property type="entry name" value="HSC70CB, ISOFORM G-RELATED"/>
    <property type="match status" value="1"/>
</dbReference>
<dbReference type="SUPFAM" id="SSF100920">
    <property type="entry name" value="Heat shock protein 70kD (HSP70), peptide-binding domain"/>
    <property type="match status" value="1"/>
</dbReference>
<dbReference type="PRINTS" id="PR00301">
    <property type="entry name" value="HEATSHOCK70"/>
</dbReference>
<dbReference type="FunFam" id="3.30.30.30:FF:000002">
    <property type="entry name" value="Heat shock 70 kDa protein 4"/>
    <property type="match status" value="1"/>
</dbReference>
<keyword evidence="2" id="KW-0067">ATP-binding</keyword>
<dbReference type="Pfam" id="PF00012">
    <property type="entry name" value="HSP70"/>
    <property type="match status" value="1"/>
</dbReference>
<feature type="compositionally biased region" description="Pro residues" evidence="4">
    <location>
        <begin position="772"/>
        <end position="781"/>
    </location>
</feature>
<dbReference type="AlphaFoldDB" id="A0A2K1IF74"/>
<dbReference type="SUPFAM" id="SSF53067">
    <property type="entry name" value="Actin-like ATPase domain"/>
    <property type="match status" value="2"/>
</dbReference>
<dbReference type="PANTHER" id="PTHR45639:SF4">
    <property type="entry name" value="HSC70CB, ISOFORM G"/>
    <property type="match status" value="1"/>
</dbReference>
<dbReference type="GO" id="GO:0005634">
    <property type="term" value="C:nucleus"/>
    <property type="evidence" value="ECO:0000318"/>
    <property type="project" value="GO_Central"/>
</dbReference>